<accession>A0A0C2VZA4</accession>
<dbReference type="OrthoDB" id="3042252at2759"/>
<dbReference type="InterPro" id="IPR000322">
    <property type="entry name" value="Glyco_hydro_31_TIM"/>
</dbReference>
<dbReference type="HOGENOM" id="CLU_2372329_0_0_1"/>
<dbReference type="GO" id="GO:0016787">
    <property type="term" value="F:hydrolase activity"/>
    <property type="evidence" value="ECO:0007669"/>
    <property type="project" value="UniProtKB-KW"/>
</dbReference>
<dbReference type="AlphaFoldDB" id="A0A0C2VZA4"/>
<evidence type="ECO:0000313" key="4">
    <source>
        <dbReference type="Proteomes" id="UP000054549"/>
    </source>
</evidence>
<dbReference type="Gene3D" id="3.20.20.80">
    <property type="entry name" value="Glycosidases"/>
    <property type="match status" value="1"/>
</dbReference>
<keyword evidence="4" id="KW-1185">Reference proteome</keyword>
<keyword evidence="1" id="KW-0326">Glycosidase</keyword>
<keyword evidence="1 3" id="KW-0378">Hydrolase</keyword>
<dbReference type="Pfam" id="PF01055">
    <property type="entry name" value="Glyco_hydro_31_2nd"/>
    <property type="match status" value="1"/>
</dbReference>
<name>A0A0C2VZA4_AMAMK</name>
<dbReference type="Gene3D" id="2.60.40.1760">
    <property type="entry name" value="glycosyl hydrolase (family 31)"/>
    <property type="match status" value="1"/>
</dbReference>
<feature type="domain" description="Glycoside hydrolase family 31 TIM barrel" evidence="2">
    <location>
        <begin position="52"/>
        <end position="94"/>
    </location>
</feature>
<reference evidence="3 4" key="1">
    <citation type="submission" date="2014-04" db="EMBL/GenBank/DDBJ databases">
        <title>Evolutionary Origins and Diversification of the Mycorrhizal Mutualists.</title>
        <authorList>
            <consortium name="DOE Joint Genome Institute"/>
            <consortium name="Mycorrhizal Genomics Consortium"/>
            <person name="Kohler A."/>
            <person name="Kuo A."/>
            <person name="Nagy L.G."/>
            <person name="Floudas D."/>
            <person name="Copeland A."/>
            <person name="Barry K.W."/>
            <person name="Cichocki N."/>
            <person name="Veneault-Fourrey C."/>
            <person name="LaButti K."/>
            <person name="Lindquist E.A."/>
            <person name="Lipzen A."/>
            <person name="Lundell T."/>
            <person name="Morin E."/>
            <person name="Murat C."/>
            <person name="Riley R."/>
            <person name="Ohm R."/>
            <person name="Sun H."/>
            <person name="Tunlid A."/>
            <person name="Henrissat B."/>
            <person name="Grigoriev I.V."/>
            <person name="Hibbett D.S."/>
            <person name="Martin F."/>
        </authorList>
    </citation>
    <scope>NUCLEOTIDE SEQUENCE [LARGE SCALE GENOMIC DNA]</scope>
    <source>
        <strain evidence="3 4">Koide BX008</strain>
    </source>
</reference>
<gene>
    <name evidence="3" type="ORF">M378DRAFT_19149</name>
</gene>
<evidence type="ECO:0000256" key="1">
    <source>
        <dbReference type="RuleBase" id="RU361185"/>
    </source>
</evidence>
<dbReference type="InParanoid" id="A0A0C2VZA4"/>
<comment type="similarity">
    <text evidence="1">Belongs to the glycosyl hydrolase 31 family.</text>
</comment>
<sequence>MHARPLDSTVGLYNAITSDIISHSSEDSTETHWISESGILDLFLMAGPTPEQCSSSGTISSDDIRTVQKRFDEEDMPMDVFWLGIEYSEEHKYFI</sequence>
<dbReference type="Proteomes" id="UP000054549">
    <property type="component" value="Unassembled WGS sequence"/>
</dbReference>
<evidence type="ECO:0000259" key="2">
    <source>
        <dbReference type="Pfam" id="PF01055"/>
    </source>
</evidence>
<dbReference type="STRING" id="946122.A0A0C2VZA4"/>
<dbReference type="EMBL" id="KN818898">
    <property type="protein sequence ID" value="KIL54177.1"/>
    <property type="molecule type" value="Genomic_DNA"/>
</dbReference>
<organism evidence="3 4">
    <name type="scientific">Amanita muscaria (strain Koide BX008)</name>
    <dbReference type="NCBI Taxonomy" id="946122"/>
    <lineage>
        <taxon>Eukaryota</taxon>
        <taxon>Fungi</taxon>
        <taxon>Dikarya</taxon>
        <taxon>Basidiomycota</taxon>
        <taxon>Agaricomycotina</taxon>
        <taxon>Agaricomycetes</taxon>
        <taxon>Agaricomycetidae</taxon>
        <taxon>Agaricales</taxon>
        <taxon>Pluteineae</taxon>
        <taxon>Amanitaceae</taxon>
        <taxon>Amanita</taxon>
    </lineage>
</organism>
<proteinExistence type="inferred from homology"/>
<protein>
    <submittedName>
        <fullName evidence="3">Glycoside hydrolase family 31 protein</fullName>
    </submittedName>
</protein>
<evidence type="ECO:0000313" key="3">
    <source>
        <dbReference type="EMBL" id="KIL54177.1"/>
    </source>
</evidence>